<dbReference type="InterPro" id="IPR038553">
    <property type="entry name" value="T4-gp15_tss_sf"/>
</dbReference>
<evidence type="ECO:0000313" key="2">
    <source>
        <dbReference type="EMBL" id="AFQ97221.1"/>
    </source>
</evidence>
<sequence length="273" mass="31900">MFGNHFYNSSIRRYVLMLMELFGHIQVSRFRDGQHYFQDVPITYASKEKFVMSIDDITMPTSEFNIAKVEAILPRMNLHLIDMQYNSMVKTGNTQNKWINKPNGKALAQFNPVPYTFMFELGIWTRHEDDAFQIVEQILPYFQPHFSCTITELYDNEIIIKGRDINITITSITPDEQLDGPGEQRRRIEWSIMFSFTGWLYPNTKNIAGEIRTIYLDFFGNEREINKDTHFESVDHQVVPKTVPAQDWDGSSIEVWTNNTDQNTPPRPQGNTP</sequence>
<feature type="compositionally biased region" description="Polar residues" evidence="1">
    <location>
        <begin position="254"/>
        <end position="273"/>
    </location>
</feature>
<gene>
    <name evidence="2" type="ORF">Aes508_139</name>
</gene>
<dbReference type="Proteomes" id="UP000003289">
    <property type="component" value="Segment"/>
</dbReference>
<name>J7KKI1_9CAUD</name>
<evidence type="ECO:0000256" key="1">
    <source>
        <dbReference type="SAM" id="MobiDB-lite"/>
    </source>
</evidence>
<dbReference type="KEGG" id="vg:14017006"/>
<accession>J7KKI1</accession>
<dbReference type="GeneID" id="14017006"/>
<reference evidence="2 3" key="1">
    <citation type="submission" date="2011-07" db="EMBL/GenBank/DDBJ databases">
        <title>Aeromonas salmonicida phage Aes508 complete genome.</title>
        <authorList>
            <person name="Petrov V.M."/>
            <person name="Ratnayaka S."/>
            <person name="Karam J.D."/>
        </authorList>
    </citation>
    <scope>NUCLEOTIDE SEQUENCE [LARGE SCALE GENOMIC DNA]</scope>
</reference>
<dbReference type="RefSeq" id="YP_007010828.1">
    <property type="nucleotide sequence ID" value="NC_019543.1"/>
</dbReference>
<keyword evidence="3" id="KW-1185">Reference proteome</keyword>
<protein>
    <submittedName>
        <fullName evidence="2">Proximal tail protein</fullName>
    </submittedName>
</protein>
<evidence type="ECO:0000313" key="3">
    <source>
        <dbReference type="Proteomes" id="UP000003289"/>
    </source>
</evidence>
<dbReference type="Gene3D" id="3.30.2000.40">
    <property type="entry name" value="Myoviridae tail sheath stabiliser"/>
    <property type="match status" value="1"/>
</dbReference>
<feature type="region of interest" description="Disordered" evidence="1">
    <location>
        <begin position="249"/>
        <end position="273"/>
    </location>
</feature>
<dbReference type="EMBL" id="JN377894">
    <property type="protein sequence ID" value="AFQ97221.1"/>
    <property type="molecule type" value="Genomic_DNA"/>
</dbReference>
<proteinExistence type="predicted"/>
<dbReference type="InterPro" id="IPR031997">
    <property type="entry name" value="T4-gp15_tss"/>
</dbReference>
<organism evidence="2 3">
    <name type="scientific">Aeromonas phage Aes508</name>
    <dbReference type="NCBI Taxonomy" id="1198013"/>
    <lineage>
        <taxon>Viruses</taxon>
        <taxon>Duplodnaviria</taxon>
        <taxon>Heunggongvirae</taxon>
        <taxon>Uroviricota</taxon>
        <taxon>Caudoviricetes</taxon>
        <taxon>Pantevenvirales</taxon>
        <taxon>Straboviridae</taxon>
        <taxon>Tulanevirus</taxon>
        <taxon>Tulanevirus aes508</taxon>
    </lineage>
</organism>
<dbReference type="Pfam" id="PF16724">
    <property type="entry name" value="T4-gp15_tss"/>
    <property type="match status" value="1"/>
</dbReference>